<dbReference type="InterPro" id="IPR014718">
    <property type="entry name" value="GH-type_carb-bd"/>
</dbReference>
<dbReference type="AlphaFoldDB" id="A0A9D8PZ77"/>
<proteinExistence type="inferred from homology"/>
<dbReference type="SUPFAM" id="SSF81296">
    <property type="entry name" value="E set domains"/>
    <property type="match status" value="1"/>
</dbReference>
<evidence type="ECO:0000313" key="7">
    <source>
        <dbReference type="EMBL" id="MBN8799062.1"/>
    </source>
</evidence>
<organism evidence="7 8">
    <name type="scientific">Stenotrophomonas nitritireducens</name>
    <dbReference type="NCBI Taxonomy" id="83617"/>
    <lineage>
        <taxon>Bacteria</taxon>
        <taxon>Pseudomonadati</taxon>
        <taxon>Pseudomonadota</taxon>
        <taxon>Gammaproteobacteria</taxon>
        <taxon>Lysobacterales</taxon>
        <taxon>Lysobacteraceae</taxon>
        <taxon>Stenotrophomonas</taxon>
    </lineage>
</organism>
<comment type="caution">
    <text evidence="7">The sequence shown here is derived from an EMBL/GenBank/DDBJ whole genome shotgun (WGS) entry which is preliminary data.</text>
</comment>
<evidence type="ECO:0000256" key="5">
    <source>
        <dbReference type="ARBA" id="ARBA00022764"/>
    </source>
</evidence>
<dbReference type="GO" id="GO:0051274">
    <property type="term" value="P:beta-glucan biosynthetic process"/>
    <property type="evidence" value="ECO:0007669"/>
    <property type="project" value="TreeGrafter"/>
</dbReference>
<dbReference type="SUPFAM" id="SSF74650">
    <property type="entry name" value="Galactose mutarotase-like"/>
    <property type="match status" value="1"/>
</dbReference>
<evidence type="ECO:0000259" key="6">
    <source>
        <dbReference type="Pfam" id="PF04349"/>
    </source>
</evidence>
<gene>
    <name evidence="7" type="ORF">J0H45_06855</name>
</gene>
<protein>
    <submittedName>
        <fullName evidence="7">Glucan biosynthesis protein</fullName>
    </submittedName>
</protein>
<dbReference type="Proteomes" id="UP000664815">
    <property type="component" value="Unassembled WGS sequence"/>
</dbReference>
<evidence type="ECO:0000256" key="1">
    <source>
        <dbReference type="ARBA" id="ARBA00004418"/>
    </source>
</evidence>
<comment type="similarity">
    <text evidence="3">Belongs to the OpgD/OpgG family.</text>
</comment>
<dbReference type="InterPro" id="IPR011013">
    <property type="entry name" value="Gal_mutarotase_sf_dom"/>
</dbReference>
<dbReference type="Gene3D" id="2.70.98.10">
    <property type="match status" value="1"/>
</dbReference>
<dbReference type="Gene3D" id="2.60.40.10">
    <property type="entry name" value="Immunoglobulins"/>
    <property type="match status" value="1"/>
</dbReference>
<keyword evidence="5" id="KW-0574">Periplasm</keyword>
<comment type="pathway">
    <text evidence="2">Glycan metabolism; osmoregulated periplasmic glucan (OPG) biosynthesis.</text>
</comment>
<evidence type="ECO:0000256" key="3">
    <source>
        <dbReference type="ARBA" id="ARBA00009284"/>
    </source>
</evidence>
<reference evidence="7" key="1">
    <citation type="submission" date="2021-02" db="EMBL/GenBank/DDBJ databases">
        <title>Thiocyanate and organic carbon inputs drive convergent selection for specific autotrophic Afipia and Thiobacillus strains within complex microbiomes.</title>
        <authorList>
            <person name="Huddy R.J."/>
            <person name="Sachdeva R."/>
            <person name="Kadzinga F."/>
            <person name="Kantor R.S."/>
            <person name="Harrison S.T.L."/>
            <person name="Banfield J.F."/>
        </authorList>
    </citation>
    <scope>NUCLEOTIDE SEQUENCE</scope>
    <source>
        <strain evidence="7">SCN18_10_11_15_R1_P_69_7</strain>
    </source>
</reference>
<dbReference type="GO" id="GO:0003824">
    <property type="term" value="F:catalytic activity"/>
    <property type="evidence" value="ECO:0007669"/>
    <property type="project" value="InterPro"/>
</dbReference>
<dbReference type="InterPro" id="IPR014756">
    <property type="entry name" value="Ig_E-set"/>
</dbReference>
<feature type="non-terminal residue" evidence="7">
    <location>
        <position position="1"/>
    </location>
</feature>
<dbReference type="InterPro" id="IPR014438">
    <property type="entry name" value="Glucan_biosyn_MdoG/MdoD"/>
</dbReference>
<evidence type="ECO:0000256" key="2">
    <source>
        <dbReference type="ARBA" id="ARBA00005001"/>
    </source>
</evidence>
<feature type="domain" description="Glucan biosynthesis periplasmic MdoG C-terminal" evidence="6">
    <location>
        <begin position="1"/>
        <end position="196"/>
    </location>
</feature>
<evidence type="ECO:0000256" key="4">
    <source>
        <dbReference type="ARBA" id="ARBA00022729"/>
    </source>
</evidence>
<evidence type="ECO:0000313" key="8">
    <source>
        <dbReference type="Proteomes" id="UP000664815"/>
    </source>
</evidence>
<dbReference type="PANTHER" id="PTHR30504:SF3">
    <property type="entry name" value="GLUCANS BIOSYNTHESIS PROTEIN D"/>
    <property type="match status" value="1"/>
</dbReference>
<dbReference type="InterPro" id="IPR007444">
    <property type="entry name" value="Glucan_biosyn_MdoG_C"/>
</dbReference>
<dbReference type="PANTHER" id="PTHR30504">
    <property type="entry name" value="GLUCANS BIOSYNTHESIS PROTEIN"/>
    <property type="match status" value="1"/>
</dbReference>
<comment type="subcellular location">
    <subcellularLocation>
        <location evidence="1">Periplasm</location>
    </subcellularLocation>
</comment>
<dbReference type="GO" id="GO:0030288">
    <property type="term" value="C:outer membrane-bounded periplasmic space"/>
    <property type="evidence" value="ECO:0007669"/>
    <property type="project" value="TreeGrafter"/>
</dbReference>
<dbReference type="EMBL" id="JAFKMG010000635">
    <property type="protein sequence ID" value="MBN8799062.1"/>
    <property type="molecule type" value="Genomic_DNA"/>
</dbReference>
<accession>A0A9D8PZ77</accession>
<dbReference type="InterPro" id="IPR013783">
    <property type="entry name" value="Ig-like_fold"/>
</dbReference>
<sequence>PRGFGLLQRDRDFDHYQDDGVFYEKRPCLWVEPKGQWGEGSVQLVEIPTVDETFDNIVAFWNPKQKPQPGEELLVGYRLYWGAQPPARPPLAHCVASRTGLGGIIGKKREYFSWRFAVDFEGGDLAGLIDKAEVEAVVETSRGRVEVVSARPLREINGYRAMFDLVPPEGSYDQIDIRLYLRSGGKTLTETWLYQYSPPPAGAPERTLY</sequence>
<name>A0A9D8PZ77_9GAMM</name>
<keyword evidence="4" id="KW-0732">Signal</keyword>
<dbReference type="Pfam" id="PF04349">
    <property type="entry name" value="MdoG"/>
    <property type="match status" value="1"/>
</dbReference>
<dbReference type="GO" id="GO:0030246">
    <property type="term" value="F:carbohydrate binding"/>
    <property type="evidence" value="ECO:0007669"/>
    <property type="project" value="InterPro"/>
</dbReference>